<dbReference type="EMBL" id="BAAAFD010000010">
    <property type="protein sequence ID" value="GAA0858907.1"/>
    <property type="molecule type" value="Genomic_DNA"/>
</dbReference>
<reference evidence="6" key="1">
    <citation type="journal article" date="2019" name="Int. J. Syst. Evol. Microbiol.">
        <title>The Global Catalogue of Microorganisms (GCM) 10K type strain sequencing project: providing services to taxonomists for standard genome sequencing and annotation.</title>
        <authorList>
            <consortium name="The Broad Institute Genomics Platform"/>
            <consortium name="The Broad Institute Genome Sequencing Center for Infectious Disease"/>
            <person name="Wu L."/>
            <person name="Ma J."/>
        </authorList>
    </citation>
    <scope>NUCLEOTIDE SEQUENCE [LARGE SCALE GENOMIC DNA]</scope>
    <source>
        <strain evidence="6">JCM 15896</strain>
    </source>
</reference>
<dbReference type="InterPro" id="IPR031778">
    <property type="entry name" value="Sortilin_N"/>
</dbReference>
<dbReference type="PANTHER" id="PTHR43739">
    <property type="entry name" value="XYLOGLUCANASE (EUROFUNG)"/>
    <property type="match status" value="1"/>
</dbReference>
<feature type="signal peptide" evidence="3">
    <location>
        <begin position="1"/>
        <end position="20"/>
    </location>
</feature>
<dbReference type="Pfam" id="PF15902">
    <property type="entry name" value="Sortilin-Vps10"/>
    <property type="match status" value="2"/>
</dbReference>
<evidence type="ECO:0000259" key="4">
    <source>
        <dbReference type="Pfam" id="PF15902"/>
    </source>
</evidence>
<feature type="coiled-coil region" evidence="2">
    <location>
        <begin position="941"/>
        <end position="975"/>
    </location>
</feature>
<dbReference type="InterPro" id="IPR052025">
    <property type="entry name" value="Xyloglucanase_GH74"/>
</dbReference>
<dbReference type="Proteomes" id="UP001500359">
    <property type="component" value="Unassembled WGS sequence"/>
</dbReference>
<proteinExistence type="predicted"/>
<feature type="domain" description="Sortilin N-terminal" evidence="4">
    <location>
        <begin position="127"/>
        <end position="253"/>
    </location>
</feature>
<gene>
    <name evidence="5" type="ORF">GCM10009114_30290</name>
</gene>
<protein>
    <recommendedName>
        <fullName evidence="4">Sortilin N-terminal domain-containing protein</fullName>
    </recommendedName>
</protein>
<evidence type="ECO:0000256" key="2">
    <source>
        <dbReference type="SAM" id="Coils"/>
    </source>
</evidence>
<dbReference type="InterPro" id="IPR015943">
    <property type="entry name" value="WD40/YVTN_repeat-like_dom_sf"/>
</dbReference>
<keyword evidence="1" id="KW-0677">Repeat</keyword>
<organism evidence="5 6">
    <name type="scientific">Aliiglaciecola litoralis</name>
    <dbReference type="NCBI Taxonomy" id="582857"/>
    <lineage>
        <taxon>Bacteria</taxon>
        <taxon>Pseudomonadati</taxon>
        <taxon>Pseudomonadota</taxon>
        <taxon>Gammaproteobacteria</taxon>
        <taxon>Alteromonadales</taxon>
        <taxon>Alteromonadaceae</taxon>
        <taxon>Aliiglaciecola</taxon>
    </lineage>
</organism>
<dbReference type="PANTHER" id="PTHR43739:SF5">
    <property type="entry name" value="EXO-ALPHA-SIALIDASE"/>
    <property type="match status" value="1"/>
</dbReference>
<name>A0ABP3X4K3_9ALTE</name>
<sequence>MKLIPAILFLIVLASPSSQAAKKDKTDIMTDKLFSGMKLRNIGPAYMSGRIADIEVDSKDPSTWYVAVGSGGVWKTDNSGITWKPIFDSQAVYSTGDVTIDPSNSNIIWVGTGENNGGRHLSFGDGVYRSLDGGETWKNMGLAQSEHISDIIVHPTDSNTVWVSSQGPLWSKGGQRGLFKTTDGGETWENVLKTDEWTGVTSLVIDSRNPDKLYAATWQRQRTLPAYVGTGPGSAIHTTDDGGKTWRKLTQGLPETDMGKIGLAISAINPDVVYAAIELNQRKGGLFRSANQGASWTKMSDEVGGGTGPHYYQEIFADPHRFDRIYIASNYTKYSDDGGKTWTPMNVKYKHVDDHAMAFHPTDQDFLLVGSDGGIYETRDGMDKWRFISNMPITQFYKIAVDDTKPFYYVYGGTQDNSSQGGPSRTTKKHGIKNNDWFLILDWDGHQPATEPGNPDIVYGQRQQGNLARYHRKTGEYVSIQPQAQPGEPGERYNWDAPILVSSHDPKRIYHASHRVWRSDDRGNSWQTISGDLTKNQNRMHMPVMDRTWSVNSGYDLLAMSNFNTIANIAESPLDENILYAGTDDGLIQVTSNGGKDWQKYEIDDIKGIPATAYVNDIRADLFDKDTVYAALDNHKYGDYKPYLIKSTNRGKSWKSIASNLPDKHLVWRIVQDHVNKDLLFIGTEFGLFFTVDGGKQWTELTGGVPTISFRDVKIQRRENDLVAGSFGRGIYILDDYSPLRTISKESLKKEALLFTSRDALWYIPESLHTESHGDFEYRAQNPDFGATFTYYLRDGVKSLKEQREEKEKNALEKDKYPLYPAWDTVENELREAEPSVYLIIKNTQGDIVRKVNAKTEKGLHRVNWDLRLPSANALGSSPGFFGDVGPLAAPGSYTATLYSTVNGKTRELTESVNFKVKPLHQETVPGGVSPQQRSALLLQVEDLRRQVSMANIQLEDLSAQLKSFRKALDRSTAVTSEMETRYENLRQAVFAAQETLYGQESRSGMGTPPASIASRLFMIEFARANTWGLTSTQKQQMVIVQDALNVLQPQLNHLIETEFPAFKQSLLEAGAPWMPIGLMKETSGEPVEID</sequence>
<dbReference type="RefSeq" id="WP_343861466.1">
    <property type="nucleotide sequence ID" value="NZ_BAAAFD010000010.1"/>
</dbReference>
<evidence type="ECO:0000313" key="5">
    <source>
        <dbReference type="EMBL" id="GAA0858907.1"/>
    </source>
</evidence>
<evidence type="ECO:0000256" key="3">
    <source>
        <dbReference type="SAM" id="SignalP"/>
    </source>
</evidence>
<dbReference type="SUPFAM" id="SSF110296">
    <property type="entry name" value="Oligoxyloglucan reducing end-specific cellobiohydrolase"/>
    <property type="match status" value="2"/>
</dbReference>
<keyword evidence="6" id="KW-1185">Reference proteome</keyword>
<dbReference type="CDD" id="cd15482">
    <property type="entry name" value="Sialidase_non-viral"/>
    <property type="match status" value="1"/>
</dbReference>
<dbReference type="Gene3D" id="2.60.40.4070">
    <property type="match status" value="1"/>
</dbReference>
<dbReference type="Gene3D" id="2.130.10.10">
    <property type="entry name" value="YVTN repeat-like/Quinoprotein amine dehydrogenase"/>
    <property type="match status" value="5"/>
</dbReference>
<evidence type="ECO:0000313" key="6">
    <source>
        <dbReference type="Proteomes" id="UP001500359"/>
    </source>
</evidence>
<keyword evidence="3" id="KW-0732">Signal</keyword>
<accession>A0ABP3X4K3</accession>
<feature type="domain" description="Sortilin N-terminal" evidence="4">
    <location>
        <begin position="286"/>
        <end position="394"/>
    </location>
</feature>
<comment type="caution">
    <text evidence="5">The sequence shown here is derived from an EMBL/GenBank/DDBJ whole genome shotgun (WGS) entry which is preliminary data.</text>
</comment>
<evidence type="ECO:0000256" key="1">
    <source>
        <dbReference type="ARBA" id="ARBA00022737"/>
    </source>
</evidence>
<keyword evidence="2" id="KW-0175">Coiled coil</keyword>
<feature type="chain" id="PRO_5046612401" description="Sortilin N-terminal domain-containing protein" evidence="3">
    <location>
        <begin position="21"/>
        <end position="1091"/>
    </location>
</feature>